<comment type="caution">
    <text evidence="5">The sequence shown here is derived from an EMBL/GenBank/DDBJ whole genome shotgun (WGS) entry which is preliminary data.</text>
</comment>
<evidence type="ECO:0000313" key="6">
    <source>
        <dbReference type="Proteomes" id="UP000749559"/>
    </source>
</evidence>
<dbReference type="Pfam" id="PF03137">
    <property type="entry name" value="OATP"/>
    <property type="match status" value="1"/>
</dbReference>
<dbReference type="NCBIfam" id="TIGR00805">
    <property type="entry name" value="oat"/>
    <property type="match status" value="1"/>
</dbReference>
<feature type="transmembrane region" description="Helical" evidence="3">
    <location>
        <begin position="259"/>
        <end position="280"/>
    </location>
</feature>
<dbReference type="PANTHER" id="PTHR11388:SF142">
    <property type="entry name" value="SOLUTE CARRIER ORGANIC ANION TRANSPORTER FAMILY MEMBER 5A1"/>
    <property type="match status" value="1"/>
</dbReference>
<feature type="transmembrane region" description="Helical" evidence="3">
    <location>
        <begin position="59"/>
        <end position="80"/>
    </location>
</feature>
<dbReference type="InterPro" id="IPR004156">
    <property type="entry name" value="OATP"/>
</dbReference>
<keyword evidence="2" id="KW-1015">Disulfide bond</keyword>
<comment type="similarity">
    <text evidence="3">Belongs to the organo anion transporter (TC 2.A.60) family.</text>
</comment>
<dbReference type="Proteomes" id="UP000749559">
    <property type="component" value="Unassembled WGS sequence"/>
</dbReference>
<evidence type="ECO:0000256" key="3">
    <source>
        <dbReference type="RuleBase" id="RU362056"/>
    </source>
</evidence>
<accession>A0A8J1TZ24</accession>
<sequence length="707" mass="78345">MADEEACGLGQWRPKSLQKLNTLKYFTGLLCLLTFLNGTEMSYRVSTLTTLEKRFGYQTSAFGFILAASDMSYVPALIILSYFANRFSIPKVISIAAILLCIASFLWQLPHYIFKNGHTTNLDIILENKTMIRQRSSGLCNTALSSNGYHNIDDTSVAEACNVAHGTKSNDEYTAVTSIFVISQLIMGVCLVPGVTLGISFIDSTLKQQGTSTYIGMIWGSYYLGFVAGYLEGAIFTSIYIDLSDTKLSPDDPHWRGAWWIGSIITMILALLIIMPLMLFPKSIPHPTAEAEAPEDENEELEKVTANNNEDASKANNSDYEYSIKEFPKVLSSLLTNPVYMGIVVGGVFVCYIMLPWPYFLPKYIETQFYQTASTANIITAVINGVASCSGLFIGGAIQAKLNLSMQGIIRVLMVATVMCGGAMGLLIAFDCEDQFIDAHVDNSGRLNMTNQCNAGCGCSLDDFTPVCSVEKMYFSPCHAGCSNAPFEEGGYTIYENCSCALDYDHVFFAGMCPKDCMPVMVPYIFVAFVILFTTYCTQVLPMSVILQCVKEEERSLALGIHLAVFSLFAFVPGPPIVGKIIDMTCIIWEGGCDDGRCLFYDRPKYRYFYHGVVAALQLGALLAFFLSYSKSKHFHIDNNNPKIRDNEIEGEDDELVRKRGEAENTPDGDIEEAIEMLPRNRNTDQENEQIDDIKSVENENYKGISC</sequence>
<keyword evidence="3" id="KW-1133">Transmembrane helix</keyword>
<dbReference type="GO" id="GO:0015347">
    <property type="term" value="F:sodium-independent organic anion transmembrane transporter activity"/>
    <property type="evidence" value="ECO:0007669"/>
    <property type="project" value="TreeGrafter"/>
</dbReference>
<organism evidence="5 6">
    <name type="scientific">Owenia fusiformis</name>
    <name type="common">Polychaete worm</name>
    <dbReference type="NCBI Taxonomy" id="6347"/>
    <lineage>
        <taxon>Eukaryota</taxon>
        <taxon>Metazoa</taxon>
        <taxon>Spiralia</taxon>
        <taxon>Lophotrochozoa</taxon>
        <taxon>Annelida</taxon>
        <taxon>Polychaeta</taxon>
        <taxon>Sedentaria</taxon>
        <taxon>Canalipalpata</taxon>
        <taxon>Sabellida</taxon>
        <taxon>Oweniida</taxon>
        <taxon>Oweniidae</taxon>
        <taxon>Owenia</taxon>
    </lineage>
</organism>
<dbReference type="InterPro" id="IPR036259">
    <property type="entry name" value="MFS_trans_sf"/>
</dbReference>
<evidence type="ECO:0000256" key="1">
    <source>
        <dbReference type="ARBA" id="ARBA00004141"/>
    </source>
</evidence>
<dbReference type="AlphaFoldDB" id="A0A8J1TZ24"/>
<feature type="region of interest" description="Disordered" evidence="4">
    <location>
        <begin position="288"/>
        <end position="314"/>
    </location>
</feature>
<reference evidence="5" key="1">
    <citation type="submission" date="2022-03" db="EMBL/GenBank/DDBJ databases">
        <authorList>
            <person name="Martin C."/>
        </authorList>
    </citation>
    <scope>NUCLEOTIDE SEQUENCE</scope>
</reference>
<feature type="transmembrane region" description="Helical" evidence="3">
    <location>
        <begin position="92"/>
        <end position="109"/>
    </location>
</feature>
<dbReference type="OrthoDB" id="5062115at2759"/>
<feature type="transmembrane region" description="Helical" evidence="3">
    <location>
        <begin position="334"/>
        <end position="355"/>
    </location>
</feature>
<evidence type="ECO:0000256" key="2">
    <source>
        <dbReference type="ARBA" id="ARBA00023157"/>
    </source>
</evidence>
<dbReference type="InterPro" id="IPR020846">
    <property type="entry name" value="MFS_dom"/>
</dbReference>
<dbReference type="SUPFAM" id="SSF103473">
    <property type="entry name" value="MFS general substrate transporter"/>
    <property type="match status" value="1"/>
</dbReference>
<feature type="transmembrane region" description="Helical" evidence="3">
    <location>
        <begin position="375"/>
        <end position="398"/>
    </location>
</feature>
<feature type="transmembrane region" description="Helical" evidence="3">
    <location>
        <begin position="524"/>
        <end position="545"/>
    </location>
</feature>
<feature type="compositionally biased region" description="Acidic residues" evidence="4">
    <location>
        <begin position="665"/>
        <end position="675"/>
    </location>
</feature>
<keyword evidence="6" id="KW-1185">Reference proteome</keyword>
<dbReference type="CDD" id="cd17336">
    <property type="entry name" value="MFS_SLCO_OATP"/>
    <property type="match status" value="1"/>
</dbReference>
<keyword evidence="3" id="KW-0472">Membrane</keyword>
<feature type="compositionally biased region" description="Polar residues" evidence="4">
    <location>
        <begin position="305"/>
        <end position="314"/>
    </location>
</feature>
<dbReference type="GO" id="GO:0043252">
    <property type="term" value="P:sodium-independent organic anion transport"/>
    <property type="evidence" value="ECO:0007669"/>
    <property type="project" value="TreeGrafter"/>
</dbReference>
<feature type="compositionally biased region" description="Basic and acidic residues" evidence="4">
    <location>
        <begin position="692"/>
        <end position="701"/>
    </location>
</feature>
<dbReference type="PROSITE" id="PS50850">
    <property type="entry name" value="MFS"/>
    <property type="match status" value="1"/>
</dbReference>
<evidence type="ECO:0000313" key="5">
    <source>
        <dbReference type="EMBL" id="CAH1787090.1"/>
    </source>
</evidence>
<comment type="subcellular location">
    <subcellularLocation>
        <location evidence="3">Cell membrane</location>
        <topology evidence="3">Multi-pass membrane protein</topology>
    </subcellularLocation>
    <subcellularLocation>
        <location evidence="1">Membrane</location>
        <topology evidence="1">Multi-pass membrane protein</topology>
    </subcellularLocation>
</comment>
<feature type="transmembrane region" description="Helical" evidence="3">
    <location>
        <begin position="22"/>
        <end position="39"/>
    </location>
</feature>
<dbReference type="Gene3D" id="1.20.1250.20">
    <property type="entry name" value="MFS general substrate transporter like domains"/>
    <property type="match status" value="1"/>
</dbReference>
<feature type="transmembrane region" description="Helical" evidence="3">
    <location>
        <begin position="179"/>
        <end position="202"/>
    </location>
</feature>
<feature type="region of interest" description="Disordered" evidence="4">
    <location>
        <begin position="658"/>
        <end position="707"/>
    </location>
</feature>
<keyword evidence="3" id="KW-0812">Transmembrane</keyword>
<protein>
    <recommendedName>
        <fullName evidence="3">Solute carrier organic anion transporter family member</fullName>
    </recommendedName>
</protein>
<feature type="transmembrane region" description="Helical" evidence="3">
    <location>
        <begin position="214"/>
        <end position="239"/>
    </location>
</feature>
<gene>
    <name evidence="5" type="ORF">OFUS_LOCUS12863</name>
</gene>
<name>A0A8J1TZ24_OWEFU</name>
<feature type="transmembrane region" description="Helical" evidence="3">
    <location>
        <begin position="557"/>
        <end position="574"/>
    </location>
</feature>
<evidence type="ECO:0000256" key="4">
    <source>
        <dbReference type="SAM" id="MobiDB-lite"/>
    </source>
</evidence>
<dbReference type="GO" id="GO:0016323">
    <property type="term" value="C:basolateral plasma membrane"/>
    <property type="evidence" value="ECO:0007669"/>
    <property type="project" value="TreeGrafter"/>
</dbReference>
<dbReference type="PANTHER" id="PTHR11388">
    <property type="entry name" value="ORGANIC ANION TRANSPORTER"/>
    <property type="match status" value="1"/>
</dbReference>
<proteinExistence type="inferred from homology"/>
<dbReference type="GO" id="GO:0006811">
    <property type="term" value="P:monoatomic ion transport"/>
    <property type="evidence" value="ECO:0007669"/>
    <property type="project" value="UniProtKB-KW"/>
</dbReference>
<feature type="transmembrane region" description="Helical" evidence="3">
    <location>
        <begin position="608"/>
        <end position="627"/>
    </location>
</feature>
<keyword evidence="3" id="KW-0813">Transport</keyword>
<feature type="transmembrane region" description="Helical" evidence="3">
    <location>
        <begin position="410"/>
        <end position="430"/>
    </location>
</feature>
<dbReference type="EMBL" id="CAIIXF020000006">
    <property type="protein sequence ID" value="CAH1787090.1"/>
    <property type="molecule type" value="Genomic_DNA"/>
</dbReference>
<keyword evidence="3" id="KW-0406">Ion transport</keyword>